<keyword evidence="1" id="KW-1133">Transmembrane helix</keyword>
<gene>
    <name evidence="2" type="ORF">SAMN05421738_109147</name>
</gene>
<reference evidence="3" key="1">
    <citation type="submission" date="2016-10" db="EMBL/GenBank/DDBJ databases">
        <authorList>
            <person name="Varghese N."/>
            <person name="Submissions S."/>
        </authorList>
    </citation>
    <scope>NUCLEOTIDE SEQUENCE [LARGE SCALE GENOMIC DNA]</scope>
    <source>
        <strain evidence="3">XJ109</strain>
    </source>
</reference>
<dbReference type="RefSeq" id="WP_092908562.1">
    <property type="nucleotide sequence ID" value="NZ_FOUZ01000009.1"/>
</dbReference>
<evidence type="ECO:0000313" key="3">
    <source>
        <dbReference type="Proteomes" id="UP000199149"/>
    </source>
</evidence>
<name>A0A1I4XRT8_9FLAO</name>
<proteinExistence type="predicted"/>
<dbReference type="Proteomes" id="UP000199149">
    <property type="component" value="Unassembled WGS sequence"/>
</dbReference>
<keyword evidence="1" id="KW-0472">Membrane</keyword>
<protein>
    <submittedName>
        <fullName evidence="2">Uncharacterized protein</fullName>
    </submittedName>
</protein>
<sequence length="474" mass="54326">MQPDILTYNQVFQSDKLDLFSSLTNIEFLNSENNYLLFSGEETVHVKCKIDKKEYILVCFTNQNKNAENRYKSLAKIIGNYNLSFIPKLEFKENEIIINSYNSSVVLVEDDQTISLDNYFDNISFLPELVTKLQEDLKDLSSQLKAKQFAHGNLTFKTIRVNTKNELVLTFLDDLYIPEFETTKINKDSFVNLHNKDLASFAMILSALEIAKTDNSIQSNNLIFTFNSQDLNQIENSVAYSLINSYENQAANNYLDYDALVEPEKIENFVTNDHNAEDYPLQNLSQNSIVDSRSDEKVQKIVITSSPQGVTVRDNEYEVFGNTPYIIEVKERDHPFQLILTEKSNIKKVDIFYGMNDVFVDFNETVAPTQNSISPEVKKQTLVTVTESKNTTQRVFFWSYIGILFFSMIIVILYNSAVFSDFYARDKYEEESMSIDSASAVVDSAVINVDSTAASPYYYDDTAVDSSAYYYDGY</sequence>
<feature type="transmembrane region" description="Helical" evidence="1">
    <location>
        <begin position="395"/>
        <end position="417"/>
    </location>
</feature>
<dbReference type="STRING" id="684065.SAMN05421738_109147"/>
<evidence type="ECO:0000256" key="1">
    <source>
        <dbReference type="SAM" id="Phobius"/>
    </source>
</evidence>
<organism evidence="2 3">
    <name type="scientific">Algoriella xinjiangensis</name>
    <dbReference type="NCBI Taxonomy" id="684065"/>
    <lineage>
        <taxon>Bacteria</taxon>
        <taxon>Pseudomonadati</taxon>
        <taxon>Bacteroidota</taxon>
        <taxon>Flavobacteriia</taxon>
        <taxon>Flavobacteriales</taxon>
        <taxon>Weeksellaceae</taxon>
        <taxon>Algoriella</taxon>
    </lineage>
</organism>
<keyword evidence="3" id="KW-1185">Reference proteome</keyword>
<evidence type="ECO:0000313" key="2">
    <source>
        <dbReference type="EMBL" id="SFN28571.1"/>
    </source>
</evidence>
<keyword evidence="1" id="KW-0812">Transmembrane</keyword>
<dbReference type="EMBL" id="FOUZ01000009">
    <property type="protein sequence ID" value="SFN28571.1"/>
    <property type="molecule type" value="Genomic_DNA"/>
</dbReference>
<dbReference type="OrthoDB" id="9806704at2"/>
<accession>A0A1I4XRT8</accession>
<dbReference type="AlphaFoldDB" id="A0A1I4XRT8"/>